<feature type="transmembrane region" description="Helical" evidence="2">
    <location>
        <begin position="132"/>
        <end position="156"/>
    </location>
</feature>
<keyword evidence="2" id="KW-1133">Transmembrane helix</keyword>
<dbReference type="AlphaFoldDB" id="A0AAI8W0S2"/>
<feature type="compositionally biased region" description="Polar residues" evidence="1">
    <location>
        <begin position="28"/>
        <end position="42"/>
    </location>
</feature>
<evidence type="ECO:0000256" key="2">
    <source>
        <dbReference type="SAM" id="Phobius"/>
    </source>
</evidence>
<protein>
    <recommendedName>
        <fullName evidence="5">Tat pathway signal sequence</fullName>
    </recommendedName>
</protein>
<comment type="caution">
    <text evidence="3">The sequence shown here is derived from an EMBL/GenBank/DDBJ whole genome shotgun (WGS) entry which is preliminary data.</text>
</comment>
<evidence type="ECO:0000313" key="4">
    <source>
        <dbReference type="Proteomes" id="UP001296104"/>
    </source>
</evidence>
<evidence type="ECO:0008006" key="5">
    <source>
        <dbReference type="Google" id="ProtNLM"/>
    </source>
</evidence>
<dbReference type="EMBL" id="CAVMBE010000001">
    <property type="protein sequence ID" value="CAK3756299.1"/>
    <property type="molecule type" value="Genomic_DNA"/>
</dbReference>
<proteinExistence type="predicted"/>
<keyword evidence="4" id="KW-1185">Reference proteome</keyword>
<organism evidence="3 4">
    <name type="scientific">Lecanosticta acicola</name>
    <dbReference type="NCBI Taxonomy" id="111012"/>
    <lineage>
        <taxon>Eukaryota</taxon>
        <taxon>Fungi</taxon>
        <taxon>Dikarya</taxon>
        <taxon>Ascomycota</taxon>
        <taxon>Pezizomycotina</taxon>
        <taxon>Dothideomycetes</taxon>
        <taxon>Dothideomycetidae</taxon>
        <taxon>Mycosphaerellales</taxon>
        <taxon>Mycosphaerellaceae</taxon>
        <taxon>Lecanosticta</taxon>
    </lineage>
</organism>
<accession>A0AAI8W0S2</accession>
<gene>
    <name evidence="3" type="ORF">LECACI_7A000240</name>
</gene>
<dbReference type="Proteomes" id="UP001296104">
    <property type="component" value="Unassembled WGS sequence"/>
</dbReference>
<feature type="region of interest" description="Disordered" evidence="1">
    <location>
        <begin position="160"/>
        <end position="181"/>
    </location>
</feature>
<feature type="compositionally biased region" description="Low complexity" evidence="1">
    <location>
        <begin position="160"/>
        <end position="179"/>
    </location>
</feature>
<evidence type="ECO:0000256" key="1">
    <source>
        <dbReference type="SAM" id="MobiDB-lite"/>
    </source>
</evidence>
<feature type="region of interest" description="Disordered" evidence="1">
    <location>
        <begin position="1"/>
        <end position="58"/>
    </location>
</feature>
<reference evidence="3" key="1">
    <citation type="submission" date="2023-11" db="EMBL/GenBank/DDBJ databases">
        <authorList>
            <person name="Alioto T."/>
            <person name="Alioto T."/>
            <person name="Gomez Garrido J."/>
        </authorList>
    </citation>
    <scope>NUCLEOTIDE SEQUENCE</scope>
</reference>
<keyword evidence="2" id="KW-0472">Membrane</keyword>
<feature type="compositionally biased region" description="Polar residues" evidence="1">
    <location>
        <begin position="1"/>
        <end position="12"/>
    </location>
</feature>
<sequence length="403" mass="42688">MAFNSPTSSSPVQVPDGALRTPAIKRISTPSSLRLQTITESSYAPPIPPKSNLRNSNSVSSLSRNLYFTPAGLSPDKRSSVSTAQSAPPAYEWPPAPLVVEDAGPVDYAADKKLSALRRQRGEKQRGGRKRIVLIVALVFLIIVALAVGLGVGLTVGRRNGDSSQSGSSSAPSGADNNGPVTQPFPLGEFSLLTALTNVTTTCTTNPTTWSCYPSVIYDPSDSDSAAPIMSTFNWVLRNTSSSYATIRTAPTSDQGVPANLSVSSTDNPFGITFNDRNLTYISPSSNASAARYVFSFTMKKAVFPTTSLTSNGITTQCFFNQTIFTGTMYLSQPRTYPPSGASTSGASYAQWPYAVDISQSSAGGDSTPACYEYVNGVIGNRVTTALAPTSNSSQCLCDYRNF</sequence>
<name>A0AAI8W0S2_9PEZI</name>
<keyword evidence="2" id="KW-0812">Transmembrane</keyword>
<evidence type="ECO:0000313" key="3">
    <source>
        <dbReference type="EMBL" id="CAK3756299.1"/>
    </source>
</evidence>